<feature type="compositionally biased region" description="Polar residues" evidence="1">
    <location>
        <begin position="186"/>
        <end position="202"/>
    </location>
</feature>
<dbReference type="EMBL" id="PKSG01000386">
    <property type="protein sequence ID" value="POR35908.1"/>
    <property type="molecule type" value="Genomic_DNA"/>
</dbReference>
<reference evidence="2 3" key="1">
    <citation type="submission" date="2018-01" db="EMBL/GenBank/DDBJ databases">
        <title>Harnessing the power of phylogenomics to disentangle the directionality and signatures of interkingdom host jumping in the parasitic fungal genus Tolypocladium.</title>
        <authorList>
            <person name="Quandt C.A."/>
            <person name="Patterson W."/>
            <person name="Spatafora J.W."/>
        </authorList>
    </citation>
    <scope>NUCLEOTIDE SEQUENCE [LARGE SCALE GENOMIC DNA]</scope>
    <source>
        <strain evidence="2 3">NRBC 100945</strain>
    </source>
</reference>
<evidence type="ECO:0000256" key="1">
    <source>
        <dbReference type="SAM" id="MobiDB-lite"/>
    </source>
</evidence>
<feature type="compositionally biased region" description="Polar residues" evidence="1">
    <location>
        <begin position="1"/>
        <end position="23"/>
    </location>
</feature>
<accession>A0A2S4L0D5</accession>
<feature type="compositionally biased region" description="Basic residues" evidence="1">
    <location>
        <begin position="158"/>
        <end position="171"/>
    </location>
</feature>
<keyword evidence="3" id="KW-1185">Reference proteome</keyword>
<comment type="caution">
    <text evidence="2">The sequence shown here is derived from an EMBL/GenBank/DDBJ whole genome shotgun (WGS) entry which is preliminary data.</text>
</comment>
<gene>
    <name evidence="2" type="ORF">TPAR_03906</name>
</gene>
<dbReference type="Proteomes" id="UP000237481">
    <property type="component" value="Unassembled WGS sequence"/>
</dbReference>
<evidence type="ECO:0000313" key="2">
    <source>
        <dbReference type="EMBL" id="POR35908.1"/>
    </source>
</evidence>
<feature type="region of interest" description="Disordered" evidence="1">
    <location>
        <begin position="156"/>
        <end position="202"/>
    </location>
</feature>
<sequence>MNSTTSPAAANHNDSAQAESSLSGPGAYVEPRTAPTEARKDSGYAEDPNIEANDGHDAPSPTTRAAPGPTKDGLQAGEASESTDEEEGSTLPTEIHRPSLPTTSTTFPSVPRPGQLGGYGAARDGPNPFPSWEPIRERSTREVLNSAYSKAIGAFMGKKARKRRGKRKVKVKVQNVPPQLCAMPIQETSNRMSAQSQSHGTP</sequence>
<feature type="compositionally biased region" description="Low complexity" evidence="1">
    <location>
        <begin position="98"/>
        <end position="113"/>
    </location>
</feature>
<organism evidence="2 3">
    <name type="scientific">Tolypocladium paradoxum</name>
    <dbReference type="NCBI Taxonomy" id="94208"/>
    <lineage>
        <taxon>Eukaryota</taxon>
        <taxon>Fungi</taxon>
        <taxon>Dikarya</taxon>
        <taxon>Ascomycota</taxon>
        <taxon>Pezizomycotina</taxon>
        <taxon>Sordariomycetes</taxon>
        <taxon>Hypocreomycetidae</taxon>
        <taxon>Hypocreales</taxon>
        <taxon>Ophiocordycipitaceae</taxon>
        <taxon>Tolypocladium</taxon>
    </lineage>
</organism>
<proteinExistence type="predicted"/>
<protein>
    <submittedName>
        <fullName evidence="2">Uncharacterized protein</fullName>
    </submittedName>
</protein>
<name>A0A2S4L0D5_9HYPO</name>
<dbReference type="AlphaFoldDB" id="A0A2S4L0D5"/>
<evidence type="ECO:0000313" key="3">
    <source>
        <dbReference type="Proteomes" id="UP000237481"/>
    </source>
</evidence>
<feature type="region of interest" description="Disordered" evidence="1">
    <location>
        <begin position="1"/>
        <end position="141"/>
    </location>
</feature>